<evidence type="ECO:0000313" key="2">
    <source>
        <dbReference type="Proteomes" id="UP000002624"/>
    </source>
</evidence>
<protein>
    <submittedName>
        <fullName evidence="1">Uncharacterized protein</fullName>
    </submittedName>
</protein>
<gene>
    <name evidence="1" type="ORF">HCDG_01788</name>
</gene>
<proteinExistence type="predicted"/>
<reference evidence="2" key="1">
    <citation type="submission" date="2009-05" db="EMBL/GenBank/DDBJ databases">
        <title>The genome sequence of Ajellomyces capsulatus strain H143.</title>
        <authorList>
            <person name="Champion M."/>
            <person name="Cuomo C.A."/>
            <person name="Ma L.-J."/>
            <person name="Henn M.R."/>
            <person name="Sil A."/>
            <person name="Goldman B."/>
            <person name="Young S.K."/>
            <person name="Kodira C.D."/>
            <person name="Zeng Q."/>
            <person name="Koehrsen M."/>
            <person name="Alvarado L."/>
            <person name="Berlin A.M."/>
            <person name="Borenstein D."/>
            <person name="Chen Z."/>
            <person name="Engels R."/>
            <person name="Freedman E."/>
            <person name="Gellesch M."/>
            <person name="Goldberg J."/>
            <person name="Griggs A."/>
            <person name="Gujja S."/>
            <person name="Heiman D.I."/>
            <person name="Hepburn T.A."/>
            <person name="Howarth C."/>
            <person name="Jen D."/>
            <person name="Larson L."/>
            <person name="Lewis B."/>
            <person name="Mehta T."/>
            <person name="Park D."/>
            <person name="Pearson M."/>
            <person name="Roberts A."/>
            <person name="Saif S."/>
            <person name="Shea T.D."/>
            <person name="Shenoy N."/>
            <person name="Sisk P."/>
            <person name="Stolte C."/>
            <person name="Sykes S."/>
            <person name="Walk T."/>
            <person name="White J."/>
            <person name="Yandava C."/>
            <person name="Klein B."/>
            <person name="McEwen J.G."/>
            <person name="Puccia R."/>
            <person name="Goldman G.H."/>
            <person name="Felipe M.S."/>
            <person name="Nino-Vega G."/>
            <person name="San-Blas G."/>
            <person name="Taylor J.W."/>
            <person name="Mendoza L."/>
            <person name="Galagan J.E."/>
            <person name="Nusbaum C."/>
            <person name="Birren B.W."/>
        </authorList>
    </citation>
    <scope>NUCLEOTIDE SEQUENCE [LARGE SCALE GENOMIC DNA]</scope>
    <source>
        <strain evidence="2">H143</strain>
    </source>
</reference>
<dbReference type="HOGENOM" id="CLU_1124263_0_0_1"/>
<name>C6H5T7_AJECH</name>
<evidence type="ECO:0000313" key="1">
    <source>
        <dbReference type="EMBL" id="EER43758.1"/>
    </source>
</evidence>
<dbReference type="AlphaFoldDB" id="C6H5T7"/>
<dbReference type="Proteomes" id="UP000002624">
    <property type="component" value="Unassembled WGS sequence"/>
</dbReference>
<accession>C6H5T7</accession>
<dbReference type="EMBL" id="GG692420">
    <property type="protein sequence ID" value="EER43758.1"/>
    <property type="molecule type" value="Genomic_DNA"/>
</dbReference>
<organism evidence="1 2">
    <name type="scientific">Ajellomyces capsulatus (strain H143)</name>
    <name type="common">Darling's disease fungus</name>
    <name type="synonym">Histoplasma capsulatum</name>
    <dbReference type="NCBI Taxonomy" id="544712"/>
    <lineage>
        <taxon>Eukaryota</taxon>
        <taxon>Fungi</taxon>
        <taxon>Dikarya</taxon>
        <taxon>Ascomycota</taxon>
        <taxon>Pezizomycotina</taxon>
        <taxon>Eurotiomycetes</taxon>
        <taxon>Eurotiomycetidae</taxon>
        <taxon>Onygenales</taxon>
        <taxon>Ajellomycetaceae</taxon>
        <taxon>Histoplasma</taxon>
    </lineage>
</organism>
<sequence>MAAERLKNLRFPVKPPPINSHGTIAWENGQQLARQDTMILVALVVRPANPALEASENICNLQGHVESILPVSKQQRPAARTKRATLSNHMATESILCDQAPPVEFLASISSKLSSKLSARQWLSCDHDRQANEMVAPFTFLLVILLAYLVEPHDCHNSGSDPHRRRRGNGKKRICKNLGNLTTVASEESAKLVWRSNEMAENDCQRIDAFLRKPIRVESHASTMETADFQEMAFLAALNGFSVSETA</sequence>
<dbReference type="VEuPathDB" id="FungiDB:HCDG_01788"/>